<dbReference type="GO" id="GO:0005739">
    <property type="term" value="C:mitochondrion"/>
    <property type="evidence" value="ECO:0007669"/>
    <property type="project" value="TreeGrafter"/>
</dbReference>
<dbReference type="OMA" id="LVLHMWF"/>
<dbReference type="OrthoDB" id="10253878at2759"/>
<feature type="domain" description="Ubiquinol-cytochrome c chaperone" evidence="2">
    <location>
        <begin position="54"/>
        <end position="190"/>
    </location>
</feature>
<dbReference type="GeneID" id="8250231"/>
<evidence type="ECO:0000259" key="2">
    <source>
        <dbReference type="Pfam" id="PF03981"/>
    </source>
</evidence>
<sequence length="213" mass="24717">MMREKHNSKVVGKLLRFALSICGFYSEESVHQRAADRLYSSVVCQIEDSNILAAFRVESNFQGIYGMIVLHVWMLLSRLRSEREAGKELSQAMYDIFQEDVERRLHLYGLRVNTKKWLRELEYSFYGSVLAYDEALRGKPGTLAAALQRNVFQERGDIVKAEVLERYVRRELSCLNLTTTEAIFEGRIQFSGIRHFQNLCFHVQSNNLTGIRP</sequence>
<dbReference type="InParanoid" id="C1FEG7"/>
<dbReference type="GO" id="GO:0034551">
    <property type="term" value="P:mitochondrial respiratory chain complex III assembly"/>
    <property type="evidence" value="ECO:0007669"/>
    <property type="project" value="TreeGrafter"/>
</dbReference>
<dbReference type="PANTHER" id="PTHR12184">
    <property type="entry name" value="UBIQUINOL-CYTOCHROME C REDUCTASE COMPLEX ASSEMBLY FACTOR 1 FAMILY MEMBER"/>
    <property type="match status" value="1"/>
</dbReference>
<keyword evidence="4" id="KW-1185">Reference proteome</keyword>
<dbReference type="eggNOG" id="KOG2873">
    <property type="taxonomic scope" value="Eukaryota"/>
</dbReference>
<gene>
    <name evidence="3" type="ORF">MICPUN_55434</name>
</gene>
<proteinExistence type="inferred from homology"/>
<dbReference type="EMBL" id="CP001574">
    <property type="protein sequence ID" value="ACO68958.1"/>
    <property type="molecule type" value="Genomic_DNA"/>
</dbReference>
<accession>C1FEG7</accession>
<dbReference type="Pfam" id="PF03981">
    <property type="entry name" value="Ubiq_cyt_C_chap"/>
    <property type="match status" value="1"/>
</dbReference>
<organism evidence="3 4">
    <name type="scientific">Micromonas commoda (strain RCC299 / NOUM17 / CCMP2709)</name>
    <name type="common">Picoplanktonic green alga</name>
    <dbReference type="NCBI Taxonomy" id="296587"/>
    <lineage>
        <taxon>Eukaryota</taxon>
        <taxon>Viridiplantae</taxon>
        <taxon>Chlorophyta</taxon>
        <taxon>Mamiellophyceae</taxon>
        <taxon>Mamiellales</taxon>
        <taxon>Mamiellaceae</taxon>
        <taxon>Micromonas</taxon>
    </lineage>
</organism>
<dbReference type="FunCoup" id="C1FEG7">
    <property type="interactions" value="778"/>
</dbReference>
<reference evidence="3 4" key="1">
    <citation type="journal article" date="2009" name="Science">
        <title>Green evolution and dynamic adaptations revealed by genomes of the marine picoeukaryotes Micromonas.</title>
        <authorList>
            <person name="Worden A.Z."/>
            <person name="Lee J.H."/>
            <person name="Mock T."/>
            <person name="Rouze P."/>
            <person name="Simmons M.P."/>
            <person name="Aerts A.L."/>
            <person name="Allen A.E."/>
            <person name="Cuvelier M.L."/>
            <person name="Derelle E."/>
            <person name="Everett M.V."/>
            <person name="Foulon E."/>
            <person name="Grimwood J."/>
            <person name="Gundlach H."/>
            <person name="Henrissat B."/>
            <person name="Napoli C."/>
            <person name="McDonald S.M."/>
            <person name="Parker M.S."/>
            <person name="Rombauts S."/>
            <person name="Salamov A."/>
            <person name="Von Dassow P."/>
            <person name="Badger J.H."/>
            <person name="Coutinho P.M."/>
            <person name="Demir E."/>
            <person name="Dubchak I."/>
            <person name="Gentemann C."/>
            <person name="Eikrem W."/>
            <person name="Gready J.E."/>
            <person name="John U."/>
            <person name="Lanier W."/>
            <person name="Lindquist E.A."/>
            <person name="Lucas S."/>
            <person name="Mayer K.F."/>
            <person name="Moreau H."/>
            <person name="Not F."/>
            <person name="Otillar R."/>
            <person name="Panaud O."/>
            <person name="Pangilinan J."/>
            <person name="Paulsen I."/>
            <person name="Piegu B."/>
            <person name="Poliakov A."/>
            <person name="Robbens S."/>
            <person name="Schmutz J."/>
            <person name="Toulza E."/>
            <person name="Wyss T."/>
            <person name="Zelensky A."/>
            <person name="Zhou K."/>
            <person name="Armbrust E.V."/>
            <person name="Bhattacharya D."/>
            <person name="Goodenough U.W."/>
            <person name="Van de Peer Y."/>
            <person name="Grigoriev I.V."/>
        </authorList>
    </citation>
    <scope>NUCLEOTIDE SEQUENCE [LARGE SCALE GENOMIC DNA]</scope>
    <source>
        <strain evidence="4">RCC299 / NOUM17</strain>
    </source>
</reference>
<name>C1FEG7_MICCC</name>
<dbReference type="STRING" id="296587.C1FEG7"/>
<evidence type="ECO:0000313" key="3">
    <source>
        <dbReference type="EMBL" id="ACO68958.1"/>
    </source>
</evidence>
<dbReference type="KEGG" id="mis:MICPUN_55434"/>
<dbReference type="InterPro" id="IPR021150">
    <property type="entry name" value="Ubiq_cyt_c_chap"/>
</dbReference>
<dbReference type="InterPro" id="IPR007129">
    <property type="entry name" value="Ubiqinol_cyt_c_chaperone_CPB3"/>
</dbReference>
<dbReference type="RefSeq" id="XP_002507700.1">
    <property type="nucleotide sequence ID" value="XM_002507654.1"/>
</dbReference>
<comment type="similarity">
    <text evidence="1">Belongs to the CBP3 family.</text>
</comment>
<dbReference type="PANTHER" id="PTHR12184:SF1">
    <property type="entry name" value="UBIQUINOL-CYTOCHROME-C REDUCTASE COMPLEX ASSEMBLY FACTOR 1"/>
    <property type="match status" value="1"/>
</dbReference>
<dbReference type="Proteomes" id="UP000002009">
    <property type="component" value="Chromosome 1"/>
</dbReference>
<dbReference type="AlphaFoldDB" id="C1FEG7"/>
<evidence type="ECO:0000256" key="1">
    <source>
        <dbReference type="ARBA" id="ARBA00006407"/>
    </source>
</evidence>
<protein>
    <submittedName>
        <fullName evidence="3">Ubiquinol cytochrome c reductase</fullName>
    </submittedName>
</protein>
<evidence type="ECO:0000313" key="4">
    <source>
        <dbReference type="Proteomes" id="UP000002009"/>
    </source>
</evidence>